<proteinExistence type="predicted"/>
<name>A0A183GCK9_HELPZ</name>
<organism evidence="2 3">
    <name type="scientific">Heligmosomoides polygyrus</name>
    <name type="common">Parasitic roundworm</name>
    <dbReference type="NCBI Taxonomy" id="6339"/>
    <lineage>
        <taxon>Eukaryota</taxon>
        <taxon>Metazoa</taxon>
        <taxon>Ecdysozoa</taxon>
        <taxon>Nematoda</taxon>
        <taxon>Chromadorea</taxon>
        <taxon>Rhabditida</taxon>
        <taxon>Rhabditina</taxon>
        <taxon>Rhabditomorpha</taxon>
        <taxon>Strongyloidea</taxon>
        <taxon>Heligmosomidae</taxon>
        <taxon>Heligmosomoides</taxon>
    </lineage>
</organism>
<accession>A0A3P8EZT5</accession>
<dbReference type="Proteomes" id="UP000050761">
    <property type="component" value="Unassembled WGS sequence"/>
</dbReference>
<dbReference type="WBParaSite" id="HPBE_0001991001-mRNA-1">
    <property type="protein sequence ID" value="HPBE_0001991001-mRNA-1"/>
    <property type="gene ID" value="HPBE_0001991001"/>
</dbReference>
<gene>
    <name evidence="1" type="ORF">HPBE_LOCUS19909</name>
</gene>
<accession>A0A183GCK9</accession>
<protein>
    <submittedName>
        <fullName evidence="3">Secreted protein</fullName>
    </submittedName>
</protein>
<reference evidence="1 2" key="1">
    <citation type="submission" date="2018-11" db="EMBL/GenBank/DDBJ databases">
        <authorList>
            <consortium name="Pathogen Informatics"/>
        </authorList>
    </citation>
    <scope>NUCLEOTIDE SEQUENCE [LARGE SCALE GENOMIC DNA]</scope>
</reference>
<dbReference type="EMBL" id="UZAH01031708">
    <property type="protein sequence ID" value="VDP17329.1"/>
    <property type="molecule type" value="Genomic_DNA"/>
</dbReference>
<reference evidence="3" key="2">
    <citation type="submission" date="2019-09" db="UniProtKB">
        <authorList>
            <consortium name="WormBaseParasite"/>
        </authorList>
    </citation>
    <scope>IDENTIFICATION</scope>
</reference>
<sequence>MRFADRRLFGTAIDLLGRLVDMFGTVTGLLGTLVDVFGTATELLGTLVDVFGRHDFLTPKGYGNHSGVCSSGSC</sequence>
<evidence type="ECO:0000313" key="2">
    <source>
        <dbReference type="Proteomes" id="UP000050761"/>
    </source>
</evidence>
<dbReference type="AlphaFoldDB" id="A0A183GCK9"/>
<evidence type="ECO:0000313" key="1">
    <source>
        <dbReference type="EMBL" id="VDP17329.1"/>
    </source>
</evidence>
<evidence type="ECO:0000313" key="3">
    <source>
        <dbReference type="WBParaSite" id="HPBE_0001991001-mRNA-1"/>
    </source>
</evidence>
<keyword evidence="2" id="KW-1185">Reference proteome</keyword>